<proteinExistence type="predicted"/>
<dbReference type="Gene3D" id="1.10.287.950">
    <property type="entry name" value="Methyl-accepting chemotaxis protein"/>
    <property type="match status" value="1"/>
</dbReference>
<accession>A0A8H2WMM7</accession>
<evidence type="ECO:0000313" key="4">
    <source>
        <dbReference type="Proteomes" id="UP000663841"/>
    </source>
</evidence>
<comment type="caution">
    <text evidence="3">The sequence shown here is derived from an EMBL/GenBank/DDBJ whole genome shotgun (WGS) entry which is preliminary data.</text>
</comment>
<feature type="region of interest" description="Disordered" evidence="2">
    <location>
        <begin position="340"/>
        <end position="370"/>
    </location>
</feature>
<organism evidence="3 4">
    <name type="scientific">Rhizoctonia solani</name>
    <dbReference type="NCBI Taxonomy" id="456999"/>
    <lineage>
        <taxon>Eukaryota</taxon>
        <taxon>Fungi</taxon>
        <taxon>Dikarya</taxon>
        <taxon>Basidiomycota</taxon>
        <taxon>Agaricomycotina</taxon>
        <taxon>Agaricomycetes</taxon>
        <taxon>Cantharellales</taxon>
        <taxon>Ceratobasidiaceae</taxon>
        <taxon>Rhizoctonia</taxon>
    </lineage>
</organism>
<feature type="compositionally biased region" description="Basic and acidic residues" evidence="2">
    <location>
        <begin position="340"/>
        <end position="349"/>
    </location>
</feature>
<protein>
    <recommendedName>
        <fullName evidence="5">Laminin domain protein</fullName>
    </recommendedName>
</protein>
<sequence length="398" mass="44672">MADPGWYPPGQMCHPPELPIYLRHVHDLRPILGVPQDAEIIGIHSVIHAANRVSGVPGMHDPCLFMKLSDHLFSVQMARYRSKYSLVTFPSVNSFNINATYTPPTLPTHVTVQLEPVVGGPSDEEIMKAQDAMRTYQNLSNVPSMFDPRVHMELSQYLFDIQMARHMQVAGEIQPSHEPPARANLDSPIQPVEIPVNMANEAGVTNNVGTGDNAVGIHQTPLLAAGFDVYGLMERSNQLAERFNQALEQFTQLAERAHAPPKQLDNLSELFNQLLERFDQVVEQSSRSVQQTNQLAEHSNQLNERSNQLFEQLLPSLSMPNQLEERLTSLLEGFDRHLQRSNELSEKSNESSNQLNQLTKRSNQLSEQAGKPLERLEGVMKNINRVLVGIQHAIVRIA</sequence>
<name>A0A8H2WMM7_9AGAM</name>
<keyword evidence="1" id="KW-0175">Coiled coil</keyword>
<evidence type="ECO:0008006" key="5">
    <source>
        <dbReference type="Google" id="ProtNLM"/>
    </source>
</evidence>
<evidence type="ECO:0000313" key="3">
    <source>
        <dbReference type="EMBL" id="CAE6395064.1"/>
    </source>
</evidence>
<dbReference type="Proteomes" id="UP000663841">
    <property type="component" value="Unassembled WGS sequence"/>
</dbReference>
<evidence type="ECO:0000256" key="1">
    <source>
        <dbReference type="SAM" id="Coils"/>
    </source>
</evidence>
<feature type="coiled-coil region" evidence="1">
    <location>
        <begin position="233"/>
        <end position="284"/>
    </location>
</feature>
<dbReference type="AlphaFoldDB" id="A0A8H2WMM7"/>
<dbReference type="EMBL" id="CAJMWW010000002">
    <property type="protein sequence ID" value="CAE6395064.1"/>
    <property type="molecule type" value="Genomic_DNA"/>
</dbReference>
<gene>
    <name evidence="3" type="ORF">RDB_LOCUS860</name>
</gene>
<reference evidence="3" key="1">
    <citation type="submission" date="2021-01" db="EMBL/GenBank/DDBJ databases">
        <authorList>
            <person name="Kaushik A."/>
        </authorList>
    </citation>
    <scope>NUCLEOTIDE SEQUENCE</scope>
    <source>
        <strain evidence="3">AG3-T5</strain>
    </source>
</reference>
<evidence type="ECO:0000256" key="2">
    <source>
        <dbReference type="SAM" id="MobiDB-lite"/>
    </source>
</evidence>